<dbReference type="EMBL" id="SMLD01000001">
    <property type="protein sequence ID" value="TDE60376.1"/>
    <property type="molecule type" value="Genomic_DNA"/>
</dbReference>
<sequence>MNFEEQLLMDLKTEIATRADRRRRVIRTRSVLATAAMAAAAAIAVPLLTGTGTPAYAVSTNSDGTISVDINEFRDADKLEGDLKEAGVLADVSYVPIDKQCEPGRGEVVGGEPTGLDDFRDSVSYKAARVRTGGVNIDPGYVGKGQTLVLEFAENKESGEGPVVTARFKPLVMTGPVKPCTLVDWNPAG</sequence>
<dbReference type="AlphaFoldDB" id="A0A4R5FYY3"/>
<name>A0A4R5FYY3_9ACTN</name>
<evidence type="ECO:0000313" key="2">
    <source>
        <dbReference type="EMBL" id="TDE60376.1"/>
    </source>
</evidence>
<gene>
    <name evidence="2" type="ORF">E1295_00620</name>
</gene>
<keyword evidence="1" id="KW-0472">Membrane</keyword>
<dbReference type="RefSeq" id="WP_132627640.1">
    <property type="nucleotide sequence ID" value="NZ_SMLD01000001.1"/>
</dbReference>
<keyword evidence="3" id="KW-1185">Reference proteome</keyword>
<proteinExistence type="predicted"/>
<keyword evidence="1" id="KW-0812">Transmembrane</keyword>
<accession>A0A4R5FYY3</accession>
<reference evidence="2 3" key="1">
    <citation type="submission" date="2019-03" db="EMBL/GenBank/DDBJ databases">
        <title>Draft genome sequences of novel Actinobacteria.</title>
        <authorList>
            <person name="Sahin N."/>
            <person name="Ay H."/>
            <person name="Saygin H."/>
        </authorList>
    </citation>
    <scope>NUCLEOTIDE SEQUENCE [LARGE SCALE GENOMIC DNA]</scope>
    <source>
        <strain evidence="2 3">6K102</strain>
    </source>
</reference>
<keyword evidence="1" id="KW-1133">Transmembrane helix</keyword>
<feature type="transmembrane region" description="Helical" evidence="1">
    <location>
        <begin position="31"/>
        <end position="49"/>
    </location>
</feature>
<evidence type="ECO:0000256" key="1">
    <source>
        <dbReference type="SAM" id="Phobius"/>
    </source>
</evidence>
<evidence type="ECO:0000313" key="3">
    <source>
        <dbReference type="Proteomes" id="UP000295136"/>
    </source>
</evidence>
<comment type="caution">
    <text evidence="2">The sequence shown here is derived from an EMBL/GenBank/DDBJ whole genome shotgun (WGS) entry which is preliminary data.</text>
</comment>
<protein>
    <submittedName>
        <fullName evidence="2">Uncharacterized protein</fullName>
    </submittedName>
</protein>
<organism evidence="2 3">
    <name type="scientific">Nonomuraea mesophila</name>
    <dbReference type="NCBI Taxonomy" id="2530382"/>
    <lineage>
        <taxon>Bacteria</taxon>
        <taxon>Bacillati</taxon>
        <taxon>Actinomycetota</taxon>
        <taxon>Actinomycetes</taxon>
        <taxon>Streptosporangiales</taxon>
        <taxon>Streptosporangiaceae</taxon>
        <taxon>Nonomuraea</taxon>
    </lineage>
</organism>
<dbReference type="Proteomes" id="UP000295136">
    <property type="component" value="Unassembled WGS sequence"/>
</dbReference>